<dbReference type="InterPro" id="IPR025369">
    <property type="entry name" value="DUF4274"/>
</dbReference>
<dbReference type="Pfam" id="PF14096">
    <property type="entry name" value="DUF4274"/>
    <property type="match status" value="1"/>
</dbReference>
<accession>A0ABW1PUH4</accession>
<organism evidence="2 3">
    <name type="scientific">Flavobacterium qiangtangense</name>
    <dbReference type="NCBI Taxonomy" id="1442595"/>
    <lineage>
        <taxon>Bacteria</taxon>
        <taxon>Pseudomonadati</taxon>
        <taxon>Bacteroidota</taxon>
        <taxon>Flavobacteriia</taxon>
        <taxon>Flavobacteriales</taxon>
        <taxon>Flavobacteriaceae</taxon>
        <taxon>Flavobacterium</taxon>
    </lineage>
</organism>
<proteinExistence type="predicted"/>
<reference evidence="3" key="1">
    <citation type="journal article" date="2019" name="Int. J. Syst. Evol. Microbiol.">
        <title>The Global Catalogue of Microorganisms (GCM) 10K type strain sequencing project: providing services to taxonomists for standard genome sequencing and annotation.</title>
        <authorList>
            <consortium name="The Broad Institute Genomics Platform"/>
            <consortium name="The Broad Institute Genome Sequencing Center for Infectious Disease"/>
            <person name="Wu L."/>
            <person name="Ma J."/>
        </authorList>
    </citation>
    <scope>NUCLEOTIDE SEQUENCE [LARGE SCALE GENOMIC DNA]</scope>
    <source>
        <strain evidence="3">CCUG 49679</strain>
    </source>
</reference>
<gene>
    <name evidence="2" type="ORF">ACFPVY_17345</name>
</gene>
<comment type="caution">
    <text evidence="2">The sequence shown here is derived from an EMBL/GenBank/DDBJ whole genome shotgun (WGS) entry which is preliminary data.</text>
</comment>
<feature type="domain" description="DUF4274" evidence="1">
    <location>
        <begin position="26"/>
        <end position="103"/>
    </location>
</feature>
<protein>
    <submittedName>
        <fullName evidence="2">DUF4274 domain-containing protein</fullName>
    </submittedName>
</protein>
<evidence type="ECO:0000313" key="2">
    <source>
        <dbReference type="EMBL" id="MFC6098417.1"/>
    </source>
</evidence>
<evidence type="ECO:0000259" key="1">
    <source>
        <dbReference type="Pfam" id="PF14096"/>
    </source>
</evidence>
<dbReference type="EMBL" id="JBHSQB010000021">
    <property type="protein sequence ID" value="MFC6098417.1"/>
    <property type="molecule type" value="Genomic_DNA"/>
</dbReference>
<keyword evidence="3" id="KW-1185">Reference proteome</keyword>
<name>A0ABW1PUH4_9FLAO</name>
<evidence type="ECO:0000313" key="3">
    <source>
        <dbReference type="Proteomes" id="UP001596287"/>
    </source>
</evidence>
<dbReference type="Proteomes" id="UP001596287">
    <property type="component" value="Unassembled WGS sequence"/>
</dbReference>
<dbReference type="RefSeq" id="WP_379793432.1">
    <property type="nucleotide sequence ID" value="NZ_JBHSQB010000021.1"/>
</dbReference>
<sequence length="179" mass="21753">MKEKISDEKFEEIVDNLILEYVKTVNPEIWHQMAMEWNWDSSSVFLNWLIDNPKTDKATALMIYWKSAPRYWKKFLDKDDLISKEKYGLADFEFVERVENNILKDFYQGNNFEFDPKNDEQNYDWTSDYADKITVRNIPDIMFEKFEGQKVEEPENFIEGMPPELYEMQDELYEKYDIE</sequence>